<gene>
    <name evidence="1" type="ORF">HPB50_005301</name>
</gene>
<protein>
    <submittedName>
        <fullName evidence="1">Uncharacterized protein</fullName>
    </submittedName>
</protein>
<evidence type="ECO:0000313" key="1">
    <source>
        <dbReference type="EMBL" id="KAH6944812.1"/>
    </source>
</evidence>
<dbReference type="EMBL" id="CM023481">
    <property type="protein sequence ID" value="KAH6944812.1"/>
    <property type="molecule type" value="Genomic_DNA"/>
</dbReference>
<proteinExistence type="predicted"/>
<keyword evidence="2" id="KW-1185">Reference proteome</keyword>
<sequence>MKHDPSRKLQQTTPESPDLATACTAVSAGCTSLKRKRKRRQKRAEKPKAVAAVALLFLNVCLEYACQPAPKVCGVVEETFALFAVEAIYCHQCDSNQHLHCSELWDHSNSPEPTSCDNLYEANYCIKATGMYGGRIGTFRFCSSRDRGHYCDYVKRPGDDREYRACIYTCSGNGCNASAGLRPWAGGMAALLFVVLALSFENLIDRVPRVGQ</sequence>
<reference evidence="1" key="1">
    <citation type="submission" date="2020-05" db="EMBL/GenBank/DDBJ databases">
        <title>Large-scale comparative analyses of tick genomes elucidate their genetic diversity and vector capacities.</title>
        <authorList>
            <person name="Jia N."/>
            <person name="Wang J."/>
            <person name="Shi W."/>
            <person name="Du L."/>
            <person name="Sun Y."/>
            <person name="Zhan W."/>
            <person name="Jiang J."/>
            <person name="Wang Q."/>
            <person name="Zhang B."/>
            <person name="Ji P."/>
            <person name="Sakyi L.B."/>
            <person name="Cui X."/>
            <person name="Yuan T."/>
            <person name="Jiang B."/>
            <person name="Yang W."/>
            <person name="Lam T.T.-Y."/>
            <person name="Chang Q."/>
            <person name="Ding S."/>
            <person name="Wang X."/>
            <person name="Zhu J."/>
            <person name="Ruan X."/>
            <person name="Zhao L."/>
            <person name="Wei J."/>
            <person name="Que T."/>
            <person name="Du C."/>
            <person name="Cheng J."/>
            <person name="Dai P."/>
            <person name="Han X."/>
            <person name="Huang E."/>
            <person name="Gao Y."/>
            <person name="Liu J."/>
            <person name="Shao H."/>
            <person name="Ye R."/>
            <person name="Li L."/>
            <person name="Wei W."/>
            <person name="Wang X."/>
            <person name="Wang C."/>
            <person name="Yang T."/>
            <person name="Huo Q."/>
            <person name="Li W."/>
            <person name="Guo W."/>
            <person name="Chen H."/>
            <person name="Zhou L."/>
            <person name="Ni X."/>
            <person name="Tian J."/>
            <person name="Zhou Y."/>
            <person name="Sheng Y."/>
            <person name="Liu T."/>
            <person name="Pan Y."/>
            <person name="Xia L."/>
            <person name="Li J."/>
            <person name="Zhao F."/>
            <person name="Cao W."/>
        </authorList>
    </citation>
    <scope>NUCLEOTIDE SEQUENCE</scope>
    <source>
        <strain evidence="1">Hyas-2018</strain>
    </source>
</reference>
<organism evidence="1 2">
    <name type="scientific">Hyalomma asiaticum</name>
    <name type="common">Tick</name>
    <dbReference type="NCBI Taxonomy" id="266040"/>
    <lineage>
        <taxon>Eukaryota</taxon>
        <taxon>Metazoa</taxon>
        <taxon>Ecdysozoa</taxon>
        <taxon>Arthropoda</taxon>
        <taxon>Chelicerata</taxon>
        <taxon>Arachnida</taxon>
        <taxon>Acari</taxon>
        <taxon>Parasitiformes</taxon>
        <taxon>Ixodida</taxon>
        <taxon>Ixodoidea</taxon>
        <taxon>Ixodidae</taxon>
        <taxon>Hyalomminae</taxon>
        <taxon>Hyalomma</taxon>
    </lineage>
</organism>
<comment type="caution">
    <text evidence="1">The sequence shown here is derived from an EMBL/GenBank/DDBJ whole genome shotgun (WGS) entry which is preliminary data.</text>
</comment>
<accession>A0ACB7THG4</accession>
<dbReference type="Proteomes" id="UP000821845">
    <property type="component" value="Chromosome 1"/>
</dbReference>
<evidence type="ECO:0000313" key="2">
    <source>
        <dbReference type="Proteomes" id="UP000821845"/>
    </source>
</evidence>
<name>A0ACB7THG4_HYAAI</name>